<evidence type="ECO:0000256" key="13">
    <source>
        <dbReference type="ARBA" id="ARBA00065898"/>
    </source>
</evidence>
<dbReference type="OrthoDB" id="6334211at2759"/>
<dbReference type="InterPro" id="IPR008145">
    <property type="entry name" value="GK/Ca_channel_bsu"/>
</dbReference>
<dbReference type="Pfam" id="PF00625">
    <property type="entry name" value="Guanylate_kin"/>
    <property type="match status" value="1"/>
</dbReference>
<dbReference type="PANTHER" id="PTHR23117:SF13">
    <property type="entry name" value="GUANYLATE KINASE"/>
    <property type="match status" value="1"/>
</dbReference>
<evidence type="ECO:0000256" key="7">
    <source>
        <dbReference type="ARBA" id="ARBA00022679"/>
    </source>
</evidence>
<dbReference type="PANTHER" id="PTHR23117">
    <property type="entry name" value="GUANYLATE KINASE-RELATED"/>
    <property type="match status" value="1"/>
</dbReference>
<dbReference type="PROSITE" id="PS00856">
    <property type="entry name" value="GUANYLATE_KINASE_1"/>
    <property type="match status" value="1"/>
</dbReference>
<proteinExistence type="inferred from homology"/>
<evidence type="ECO:0000256" key="9">
    <source>
        <dbReference type="ARBA" id="ARBA00022777"/>
    </source>
</evidence>
<evidence type="ECO:0000256" key="5">
    <source>
        <dbReference type="ARBA" id="ARBA00016296"/>
    </source>
</evidence>
<dbReference type="AlphaFoldDB" id="A0A6I8TKA3"/>
<dbReference type="SUPFAM" id="SSF52540">
    <property type="entry name" value="P-loop containing nucleoside triphosphate hydrolases"/>
    <property type="match status" value="1"/>
</dbReference>
<evidence type="ECO:0000256" key="2">
    <source>
        <dbReference type="ARBA" id="ARBA00004514"/>
    </source>
</evidence>
<dbReference type="InterPro" id="IPR017665">
    <property type="entry name" value="Guanylate_kinase"/>
</dbReference>
<comment type="subcellular location">
    <subcellularLocation>
        <location evidence="2">Cytoplasm</location>
        <location evidence="2">Cytosol</location>
    </subcellularLocation>
    <subcellularLocation>
        <location evidence="1">Photoreceptor inner segment</location>
    </subcellularLocation>
</comment>
<evidence type="ECO:0000256" key="6">
    <source>
        <dbReference type="ARBA" id="ARBA00022490"/>
    </source>
</evidence>
<dbReference type="EnsemblMetazoa" id="AAEL011006-RF">
    <property type="protein sequence ID" value="AAEL011006-PF"/>
    <property type="gene ID" value="AAEL011006"/>
</dbReference>
<dbReference type="InParanoid" id="A0A6I8TKA3"/>
<organism evidence="14 15">
    <name type="scientific">Aedes aegypti</name>
    <name type="common">Yellowfever mosquito</name>
    <name type="synonym">Culex aegypti</name>
    <dbReference type="NCBI Taxonomy" id="7159"/>
    <lineage>
        <taxon>Eukaryota</taxon>
        <taxon>Metazoa</taxon>
        <taxon>Ecdysozoa</taxon>
        <taxon>Arthropoda</taxon>
        <taxon>Hexapoda</taxon>
        <taxon>Insecta</taxon>
        <taxon>Pterygota</taxon>
        <taxon>Neoptera</taxon>
        <taxon>Endopterygota</taxon>
        <taxon>Diptera</taxon>
        <taxon>Nematocera</taxon>
        <taxon>Culicoidea</taxon>
        <taxon>Culicidae</taxon>
        <taxon>Culicinae</taxon>
        <taxon>Aedini</taxon>
        <taxon>Aedes</taxon>
        <taxon>Stegomyia</taxon>
    </lineage>
</organism>
<gene>
    <name evidence="14" type="primary">5574237</name>
</gene>
<comment type="catalytic activity">
    <reaction evidence="12">
        <text>GMP + ATP = GDP + ADP</text>
        <dbReference type="Rhea" id="RHEA:20780"/>
        <dbReference type="ChEBI" id="CHEBI:30616"/>
        <dbReference type="ChEBI" id="CHEBI:58115"/>
        <dbReference type="ChEBI" id="CHEBI:58189"/>
        <dbReference type="ChEBI" id="CHEBI:456216"/>
        <dbReference type="EC" id="2.7.4.8"/>
    </reaction>
</comment>
<evidence type="ECO:0000256" key="8">
    <source>
        <dbReference type="ARBA" id="ARBA00022741"/>
    </source>
</evidence>
<reference evidence="14" key="2">
    <citation type="submission" date="2020-05" db="UniProtKB">
        <authorList>
            <consortium name="EnsemblMetazoa"/>
        </authorList>
    </citation>
    <scope>IDENTIFICATION</scope>
    <source>
        <strain evidence="14">LVP_AGWG</strain>
    </source>
</reference>
<comment type="similarity">
    <text evidence="3">Belongs to the guanylate kinase family.</text>
</comment>
<keyword evidence="7" id="KW-0808">Transferase</keyword>
<keyword evidence="9" id="KW-0418">Kinase</keyword>
<dbReference type="Gene3D" id="3.40.50.300">
    <property type="entry name" value="P-loop containing nucleotide triphosphate hydrolases"/>
    <property type="match status" value="1"/>
</dbReference>
<dbReference type="FunCoup" id="A0A6I8TKA3">
    <property type="interactions" value="2048"/>
</dbReference>
<dbReference type="FunFam" id="3.30.63.10:FF:000002">
    <property type="entry name" value="Guanylate kinase 1"/>
    <property type="match status" value="1"/>
</dbReference>
<dbReference type="GO" id="GO:0001917">
    <property type="term" value="C:photoreceptor inner segment"/>
    <property type="evidence" value="ECO:0007669"/>
    <property type="project" value="UniProtKB-SubCell"/>
</dbReference>
<protein>
    <recommendedName>
        <fullName evidence="5">Guanylate kinase</fullName>
        <ecNumber evidence="4">2.7.4.8</ecNumber>
    </recommendedName>
    <alternativeName>
        <fullName evidence="11">GMP kinase</fullName>
    </alternativeName>
</protein>
<reference evidence="14 15" key="1">
    <citation type="submission" date="2017-06" db="EMBL/GenBank/DDBJ databases">
        <title>Aedes aegypti genome working group (AGWG) sequencing and assembly.</title>
        <authorList>
            <consortium name="Aedes aegypti Genome Working Group (AGWG)"/>
            <person name="Matthews B.J."/>
        </authorList>
    </citation>
    <scope>NUCLEOTIDE SEQUENCE [LARGE SCALE GENOMIC DNA]</scope>
    <source>
        <strain evidence="14 15">LVP_AGWG</strain>
    </source>
</reference>
<keyword evidence="6" id="KW-0963">Cytoplasm</keyword>
<keyword evidence="10" id="KW-0067">ATP-binding</keyword>
<comment type="subunit">
    <text evidence="13">Monomer. Interacts with RD3.</text>
</comment>
<keyword evidence="15" id="KW-1185">Reference proteome</keyword>
<dbReference type="GO" id="GO:0005524">
    <property type="term" value="F:ATP binding"/>
    <property type="evidence" value="ECO:0007669"/>
    <property type="project" value="UniProtKB-KW"/>
</dbReference>
<dbReference type="Proteomes" id="UP000008820">
    <property type="component" value="Chromosome 3"/>
</dbReference>
<sequence>MLSLARAVYFTTNGASVRTFNRCFGVIVKRPNRPVENFERLIRCFVSPSKAFSQLSGMVKQGPRPLVICGPSGSGKSTLLKKLFKEFPETFGFSVSHTTRKPRPGEENGVHYHFVSVEEMQAAIENGEFIETAVFSGNMYGTSKKAVENVQQQGKVCVLDIEIEGVKQVRNSDRLNPLLVFVNPPSVAELERRLRGRQTETEESLQKRLNTARVEIEYGSTPGNFDIVVHNNNLKQAYADLRDFIVRELETQQNQDNFFISSIITGYKGYEV</sequence>
<dbReference type="SMART" id="SM00072">
    <property type="entry name" value="GuKc"/>
    <property type="match status" value="1"/>
</dbReference>
<evidence type="ECO:0000313" key="15">
    <source>
        <dbReference type="Proteomes" id="UP000008820"/>
    </source>
</evidence>
<dbReference type="InterPro" id="IPR008144">
    <property type="entry name" value="Guanylate_kin-like_dom"/>
</dbReference>
<evidence type="ECO:0000256" key="3">
    <source>
        <dbReference type="ARBA" id="ARBA00005790"/>
    </source>
</evidence>
<dbReference type="PROSITE" id="PS50052">
    <property type="entry name" value="GUANYLATE_KINASE_2"/>
    <property type="match status" value="1"/>
</dbReference>
<evidence type="ECO:0000256" key="11">
    <source>
        <dbReference type="ARBA" id="ARBA00030128"/>
    </source>
</evidence>
<dbReference type="FunFam" id="3.40.50.300:FF:000879">
    <property type="entry name" value="Guanylate kinase 1"/>
    <property type="match status" value="1"/>
</dbReference>
<evidence type="ECO:0000313" key="14">
    <source>
        <dbReference type="EnsemblMetazoa" id="AAEL011006-PF"/>
    </source>
</evidence>
<evidence type="ECO:0000256" key="4">
    <source>
        <dbReference type="ARBA" id="ARBA00012961"/>
    </source>
</evidence>
<dbReference type="CDD" id="cd00071">
    <property type="entry name" value="GMPK"/>
    <property type="match status" value="1"/>
</dbReference>
<dbReference type="NCBIfam" id="TIGR03263">
    <property type="entry name" value="guanyl_kin"/>
    <property type="match status" value="1"/>
</dbReference>
<accession>A0A6I8TKA3</accession>
<dbReference type="InterPro" id="IPR020590">
    <property type="entry name" value="Guanylate_kinase_CS"/>
</dbReference>
<evidence type="ECO:0000256" key="1">
    <source>
        <dbReference type="ARBA" id="ARBA00004437"/>
    </source>
</evidence>
<dbReference type="InterPro" id="IPR027417">
    <property type="entry name" value="P-loop_NTPase"/>
</dbReference>
<dbReference type="GO" id="GO:0004385">
    <property type="term" value="F:GMP kinase activity"/>
    <property type="evidence" value="ECO:0007669"/>
    <property type="project" value="UniProtKB-EC"/>
</dbReference>
<evidence type="ECO:0000256" key="10">
    <source>
        <dbReference type="ARBA" id="ARBA00022840"/>
    </source>
</evidence>
<name>A0A6I8TKA3_AEDAE</name>
<dbReference type="EC" id="2.7.4.8" evidence="4"/>
<evidence type="ECO:0000256" key="12">
    <source>
        <dbReference type="ARBA" id="ARBA00048594"/>
    </source>
</evidence>
<dbReference type="GO" id="GO:0005829">
    <property type="term" value="C:cytosol"/>
    <property type="evidence" value="ECO:0007669"/>
    <property type="project" value="UniProtKB-SubCell"/>
</dbReference>
<keyword evidence="8" id="KW-0547">Nucleotide-binding</keyword>